<evidence type="ECO:0000256" key="17">
    <source>
        <dbReference type="SAM" id="Phobius"/>
    </source>
</evidence>
<dbReference type="EC" id="2.7.11.1" evidence="3"/>
<reference evidence="21" key="2">
    <citation type="submission" date="2013-12" db="EMBL/GenBank/DDBJ databases">
        <authorList>
            <person name="Yu Y."/>
            <person name="Lee S."/>
            <person name="de Baynast K."/>
            <person name="Wissotski M."/>
            <person name="Liu L."/>
            <person name="Talag J."/>
            <person name="Goicoechea J."/>
            <person name="Angelova A."/>
            <person name="Jetty R."/>
            <person name="Kudrna D."/>
            <person name="Golser W."/>
            <person name="Rivera L."/>
            <person name="Zhang J."/>
            <person name="Wing R."/>
        </authorList>
    </citation>
    <scope>NUCLEOTIDE SEQUENCE</scope>
</reference>
<comment type="subcellular location">
    <subcellularLocation>
        <location evidence="1">Cell membrane</location>
        <topology evidence="1">Single-pass type I membrane protein</topology>
    </subcellularLocation>
</comment>
<name>A0A0D9V2M5_9ORYZ</name>
<keyword evidence="12 17" id="KW-0472">Membrane</keyword>
<sequence length="928" mass="104202">MNNPCRLLMQKAYGAAVMVFLLFAYQMQSAPSLVHARATTTAGRSCVAHVREALLSFKDSLLDPAGQLSSWRGEDCCQWKGIGCSNRTGHVVKLDLRNTDPYADYSKPRLTVSRGEMSSSIVALQHLRYLDLSNNEFYTAIPKFVGALKNLKYLNLSNSYFEGEIPSRVGNLTKLQSFDVGYNYLYPSDLSWLPRLSMLKYLDMTNVDLSSDKDWVHRVNMLPALQVLRLSSCGLNSTLSTLSRSNFTHLEILDLSFNPFNSSMSHNWFWQITNLKELYLSFSEWYGPIPDELGNMSNLQVIDLSENIQFGNIPTTLENLCDLQALYLSYTTFNEDIAELMERILPMCSWNKLHTLELSYANLTGSLPIWIGNLTGLSYLDVSGNMLTGRVPVGIGALGNLSELYLCKNSFSDVLTEQHFANLAKLKYMRLSDSGSLKLNIGEDWAPPFRLLGGYFQSCDLGPQFPTWLRWQTRIIYLDISNTSISDVLPDWFWVIFLDAFSLDLSRNQISGALPSKLELPSLYDLDLSSNCLSGKLPVIFSAPQLYKLWLSKNHITGTVPAAVCQLHRLGQLDLSNNQLTSDFARCAENNTYGFGFELSVVNLKRNRLSGEFPIFLRNSAQLVFLDLSENMFSGNMPVWIAEKMPNIEVLNLRSNMFRGHLPKKLMKLAGLHFLDVANNSISAGIPSSLVNLKAMAHLDRYGGGANNYSGDNISVFTKDQRLDYTYTYTNEMVLIDLSHNSLTGHIPREISLLKGLRSLNLSGNKLTGTIPDNIGDLRILESLDLSYNDLAGEIPSSLSDLTFLSSLNMSYNNLSGRIPSGQQLQTLNNFYMYIGNPGLCGPPLLTNCSANKSSQIVNDEHDDASHDTTYLYLSISAGYVVGLWTVFCTILFKKSWRVAYFRLFDWIYEKIYVQVATGKAALIRTFQ</sequence>
<dbReference type="AlphaFoldDB" id="A0A0D9V2M5"/>
<dbReference type="InterPro" id="IPR013210">
    <property type="entry name" value="LRR_N_plant-typ"/>
</dbReference>
<dbReference type="GO" id="GO:0004674">
    <property type="term" value="F:protein serine/threonine kinase activity"/>
    <property type="evidence" value="ECO:0007669"/>
    <property type="project" value="UniProtKB-KW"/>
</dbReference>
<comment type="catalytic activity">
    <reaction evidence="16">
        <text>L-seryl-[protein] + ATP = O-phospho-L-seryl-[protein] + ADP + H(+)</text>
        <dbReference type="Rhea" id="RHEA:17989"/>
        <dbReference type="Rhea" id="RHEA-COMP:9863"/>
        <dbReference type="Rhea" id="RHEA-COMP:11604"/>
        <dbReference type="ChEBI" id="CHEBI:15378"/>
        <dbReference type="ChEBI" id="CHEBI:29999"/>
        <dbReference type="ChEBI" id="CHEBI:30616"/>
        <dbReference type="ChEBI" id="CHEBI:83421"/>
        <dbReference type="ChEBI" id="CHEBI:456216"/>
        <dbReference type="EC" id="2.7.11.1"/>
    </reaction>
</comment>
<dbReference type="PANTHER" id="PTHR48063">
    <property type="entry name" value="LRR RECEPTOR-LIKE KINASE"/>
    <property type="match status" value="1"/>
</dbReference>
<evidence type="ECO:0000256" key="15">
    <source>
        <dbReference type="ARBA" id="ARBA00047899"/>
    </source>
</evidence>
<keyword evidence="7 17" id="KW-0812">Transmembrane</keyword>
<evidence type="ECO:0000259" key="18">
    <source>
        <dbReference type="Pfam" id="PF08263"/>
    </source>
</evidence>
<evidence type="ECO:0000256" key="13">
    <source>
        <dbReference type="ARBA" id="ARBA00023170"/>
    </source>
</evidence>
<dbReference type="InterPro" id="IPR046956">
    <property type="entry name" value="RLP23-like"/>
</dbReference>
<organism evidence="20 21">
    <name type="scientific">Leersia perrieri</name>
    <dbReference type="NCBI Taxonomy" id="77586"/>
    <lineage>
        <taxon>Eukaryota</taxon>
        <taxon>Viridiplantae</taxon>
        <taxon>Streptophyta</taxon>
        <taxon>Embryophyta</taxon>
        <taxon>Tracheophyta</taxon>
        <taxon>Spermatophyta</taxon>
        <taxon>Magnoliopsida</taxon>
        <taxon>Liliopsida</taxon>
        <taxon>Poales</taxon>
        <taxon>Poaceae</taxon>
        <taxon>BOP clade</taxon>
        <taxon>Oryzoideae</taxon>
        <taxon>Oryzeae</taxon>
        <taxon>Oryzinae</taxon>
        <taxon>Leersia</taxon>
    </lineage>
</organism>
<comment type="catalytic activity">
    <reaction evidence="15">
        <text>L-threonyl-[protein] + ATP = O-phospho-L-threonyl-[protein] + ADP + H(+)</text>
        <dbReference type="Rhea" id="RHEA:46608"/>
        <dbReference type="Rhea" id="RHEA-COMP:11060"/>
        <dbReference type="Rhea" id="RHEA-COMP:11605"/>
        <dbReference type="ChEBI" id="CHEBI:15378"/>
        <dbReference type="ChEBI" id="CHEBI:30013"/>
        <dbReference type="ChEBI" id="CHEBI:30616"/>
        <dbReference type="ChEBI" id="CHEBI:61977"/>
        <dbReference type="ChEBI" id="CHEBI:456216"/>
        <dbReference type="EC" id="2.7.11.1"/>
    </reaction>
</comment>
<keyword evidence="9" id="KW-0677">Repeat</keyword>
<keyword evidence="8" id="KW-0732">Signal</keyword>
<dbReference type="Pfam" id="PF00560">
    <property type="entry name" value="LRR_1"/>
    <property type="match status" value="1"/>
</dbReference>
<evidence type="ECO:0000313" key="20">
    <source>
        <dbReference type="EnsemblPlants" id="LPERR01G18660.1"/>
    </source>
</evidence>
<dbReference type="Pfam" id="PF08263">
    <property type="entry name" value="LRRNT_2"/>
    <property type="match status" value="1"/>
</dbReference>
<evidence type="ECO:0000256" key="11">
    <source>
        <dbReference type="ARBA" id="ARBA00022989"/>
    </source>
</evidence>
<evidence type="ECO:0000259" key="19">
    <source>
        <dbReference type="Pfam" id="PF23598"/>
    </source>
</evidence>
<reference evidence="20 21" key="1">
    <citation type="submission" date="2012-08" db="EMBL/GenBank/DDBJ databases">
        <title>Oryza genome evolution.</title>
        <authorList>
            <person name="Wing R.A."/>
        </authorList>
    </citation>
    <scope>NUCLEOTIDE SEQUENCE</scope>
</reference>
<dbReference type="InterPro" id="IPR032675">
    <property type="entry name" value="LRR_dom_sf"/>
</dbReference>
<evidence type="ECO:0000256" key="16">
    <source>
        <dbReference type="ARBA" id="ARBA00048679"/>
    </source>
</evidence>
<protein>
    <recommendedName>
        <fullName evidence="3">non-specific serine/threonine protein kinase</fullName>
        <ecNumber evidence="3">2.7.11.1</ecNumber>
    </recommendedName>
</protein>
<dbReference type="FunFam" id="3.80.10.10:FF:000095">
    <property type="entry name" value="LRR receptor-like serine/threonine-protein kinase GSO1"/>
    <property type="match status" value="1"/>
</dbReference>
<evidence type="ECO:0000256" key="9">
    <source>
        <dbReference type="ARBA" id="ARBA00022737"/>
    </source>
</evidence>
<keyword evidence="11 17" id="KW-1133">Transmembrane helix</keyword>
<dbReference type="InterPro" id="IPR055414">
    <property type="entry name" value="LRR_R13L4/SHOC2-like"/>
</dbReference>
<evidence type="ECO:0000256" key="10">
    <source>
        <dbReference type="ARBA" id="ARBA00022777"/>
    </source>
</evidence>
<keyword evidence="10" id="KW-0808">Transferase</keyword>
<evidence type="ECO:0000313" key="21">
    <source>
        <dbReference type="Proteomes" id="UP000032180"/>
    </source>
</evidence>
<comment type="similarity">
    <text evidence="2">Belongs to the RLP family.</text>
</comment>
<dbReference type="Proteomes" id="UP000032180">
    <property type="component" value="Chromosome 1"/>
</dbReference>
<keyword evidence="10" id="KW-0418">Kinase</keyword>
<dbReference type="Pfam" id="PF13855">
    <property type="entry name" value="LRR_8"/>
    <property type="match status" value="1"/>
</dbReference>
<feature type="domain" description="Disease resistance R13L4/SHOC-2-like LRR" evidence="19">
    <location>
        <begin position="119"/>
        <end position="232"/>
    </location>
</feature>
<feature type="domain" description="Leucine-rich repeat-containing N-terminal plant-type" evidence="18">
    <location>
        <begin position="51"/>
        <end position="85"/>
    </location>
</feature>
<dbReference type="Gramene" id="LPERR01G18660.1">
    <property type="protein sequence ID" value="LPERR01G18660.1"/>
    <property type="gene ID" value="LPERR01G18660"/>
</dbReference>
<evidence type="ECO:0000256" key="2">
    <source>
        <dbReference type="ARBA" id="ARBA00009592"/>
    </source>
</evidence>
<proteinExistence type="inferred from homology"/>
<dbReference type="FunFam" id="3.80.10.10:FF:000649">
    <property type="entry name" value="Leucine Rich Repeat family protein"/>
    <property type="match status" value="1"/>
</dbReference>
<dbReference type="HOGENOM" id="CLU_000288_18_3_1"/>
<evidence type="ECO:0000256" key="8">
    <source>
        <dbReference type="ARBA" id="ARBA00022729"/>
    </source>
</evidence>
<dbReference type="SUPFAM" id="SSF52058">
    <property type="entry name" value="L domain-like"/>
    <property type="match status" value="2"/>
</dbReference>
<dbReference type="SMART" id="SM00369">
    <property type="entry name" value="LRR_TYP"/>
    <property type="match status" value="9"/>
</dbReference>
<dbReference type="FunFam" id="3.80.10.10:FF:000129">
    <property type="entry name" value="Leucine-rich repeat receptor-like kinase"/>
    <property type="match status" value="1"/>
</dbReference>
<dbReference type="InterPro" id="IPR001611">
    <property type="entry name" value="Leu-rich_rpt"/>
</dbReference>
<keyword evidence="6" id="KW-0433">Leucine-rich repeat</keyword>
<dbReference type="STRING" id="77586.A0A0D9V2M5"/>
<reference evidence="20" key="3">
    <citation type="submission" date="2015-04" db="UniProtKB">
        <authorList>
            <consortium name="EnsemblPlants"/>
        </authorList>
    </citation>
    <scope>IDENTIFICATION</scope>
</reference>
<evidence type="ECO:0000256" key="5">
    <source>
        <dbReference type="ARBA" id="ARBA00022527"/>
    </source>
</evidence>
<evidence type="ECO:0000256" key="4">
    <source>
        <dbReference type="ARBA" id="ARBA00022475"/>
    </source>
</evidence>
<feature type="transmembrane region" description="Helical" evidence="17">
    <location>
        <begin position="871"/>
        <end position="893"/>
    </location>
</feature>
<dbReference type="Pfam" id="PF23598">
    <property type="entry name" value="LRR_14"/>
    <property type="match status" value="1"/>
</dbReference>
<keyword evidence="5" id="KW-0723">Serine/threonine-protein kinase</keyword>
<dbReference type="GO" id="GO:0005886">
    <property type="term" value="C:plasma membrane"/>
    <property type="evidence" value="ECO:0007669"/>
    <property type="project" value="UniProtKB-SubCell"/>
</dbReference>
<keyword evidence="4" id="KW-1003">Cell membrane</keyword>
<dbReference type="Gene3D" id="3.80.10.10">
    <property type="entry name" value="Ribonuclease Inhibitor"/>
    <property type="match status" value="3"/>
</dbReference>
<dbReference type="EnsemblPlants" id="LPERR01G18660.1">
    <property type="protein sequence ID" value="LPERR01G18660.1"/>
    <property type="gene ID" value="LPERR01G18660"/>
</dbReference>
<accession>A0A0D9V2M5</accession>
<dbReference type="PANTHER" id="PTHR48063:SF31">
    <property type="entry name" value="OS01G0601700 PROTEIN"/>
    <property type="match status" value="1"/>
</dbReference>
<evidence type="ECO:0000256" key="12">
    <source>
        <dbReference type="ARBA" id="ARBA00023136"/>
    </source>
</evidence>
<evidence type="ECO:0000256" key="1">
    <source>
        <dbReference type="ARBA" id="ARBA00004251"/>
    </source>
</evidence>
<evidence type="ECO:0000256" key="3">
    <source>
        <dbReference type="ARBA" id="ARBA00012513"/>
    </source>
</evidence>
<dbReference type="eggNOG" id="KOG0619">
    <property type="taxonomic scope" value="Eukaryota"/>
</dbReference>
<keyword evidence="13" id="KW-0675">Receptor</keyword>
<keyword evidence="21" id="KW-1185">Reference proteome</keyword>
<evidence type="ECO:0000256" key="14">
    <source>
        <dbReference type="ARBA" id="ARBA00023180"/>
    </source>
</evidence>
<dbReference type="InterPro" id="IPR003591">
    <property type="entry name" value="Leu-rich_rpt_typical-subtyp"/>
</dbReference>
<dbReference type="FunFam" id="3.80.10.10:FF:001347">
    <property type="entry name" value="LRR receptor-like serine/threonine-protein kinase GSO2"/>
    <property type="match status" value="1"/>
</dbReference>
<evidence type="ECO:0000256" key="6">
    <source>
        <dbReference type="ARBA" id="ARBA00022614"/>
    </source>
</evidence>
<evidence type="ECO:0000256" key="7">
    <source>
        <dbReference type="ARBA" id="ARBA00022692"/>
    </source>
</evidence>
<keyword evidence="14" id="KW-0325">Glycoprotein</keyword>